<keyword evidence="3" id="KW-0677">Repeat</keyword>
<dbReference type="Proteomes" id="UP000748752">
    <property type="component" value="Unassembled WGS sequence"/>
</dbReference>
<organism evidence="8 9">
    <name type="scientific">Thiohalocapsa halophila</name>
    <dbReference type="NCBI Taxonomy" id="69359"/>
    <lineage>
        <taxon>Bacteria</taxon>
        <taxon>Pseudomonadati</taxon>
        <taxon>Pseudomonadota</taxon>
        <taxon>Gammaproteobacteria</taxon>
        <taxon>Chromatiales</taxon>
        <taxon>Chromatiaceae</taxon>
        <taxon>Thiohalocapsa</taxon>
    </lineage>
</organism>
<feature type="compositionally biased region" description="Low complexity" evidence="6">
    <location>
        <begin position="14"/>
        <end position="34"/>
    </location>
</feature>
<dbReference type="PROSITE" id="PS51379">
    <property type="entry name" value="4FE4S_FER_2"/>
    <property type="match status" value="1"/>
</dbReference>
<sequence>MGGRQSGQSGRGPTGAAARGGASRASGQAGGPSPRAARAWSLAGRGIASVCDRRAGPCPRTHALSVRPCSRLAAHLSAPVQSPTPIPCHSAQNTLNDRELLRLADQCVKCGLCLPHCPTFRLQHNEADSPRGRVALIQGLITGQLSDNARLGTHLDGCLECRACEVACPSLVQFGALMDAARAARVAKLPWWRRWWRRLRLDLLSGTRLLALLGLLAGAYRRFGLAALVHRAGLLRWPRLRVLHGLALRLRRPVPPRALRMATAAADADPDAGPPPVALFRGCVARALEPDVAQSALRVLHRLGIQVQVPDGQGCCGAMHRHNGFPERADGLLARNRAAFGDAAVIGGASACVAELRPALAASELCRAVLERPWPAGLELASLHGTVAVHEPCSHRNQLRDTAAVYELLRRIPGLRVVALPGNESCCGAAGTYLLDQPQTALALAADKVAALSRLAPRWLVTTNTGCAAHLAAAARDAGLELEVLHPVVLLARSLGCE</sequence>
<dbReference type="PANTHER" id="PTHR32479:SF17">
    <property type="entry name" value="GLYCOLATE OXIDASE IRON-SULFUR SUBUNIT"/>
    <property type="match status" value="1"/>
</dbReference>
<evidence type="ECO:0000256" key="5">
    <source>
        <dbReference type="ARBA" id="ARBA00023014"/>
    </source>
</evidence>
<dbReference type="EMBL" id="NRRV01000043">
    <property type="protein sequence ID" value="MBK1632273.1"/>
    <property type="molecule type" value="Genomic_DNA"/>
</dbReference>
<keyword evidence="2" id="KW-0479">Metal-binding</keyword>
<dbReference type="Pfam" id="PF13183">
    <property type="entry name" value="Fer4_8"/>
    <property type="match status" value="1"/>
</dbReference>
<evidence type="ECO:0000256" key="3">
    <source>
        <dbReference type="ARBA" id="ARBA00022737"/>
    </source>
</evidence>
<reference evidence="8 9" key="1">
    <citation type="journal article" date="2020" name="Microorganisms">
        <title>Osmotic Adaptation and Compatible Solute Biosynthesis of Phototrophic Bacteria as Revealed from Genome Analyses.</title>
        <authorList>
            <person name="Imhoff J.F."/>
            <person name="Rahn T."/>
            <person name="Kunzel S."/>
            <person name="Keller A."/>
            <person name="Neulinger S.C."/>
        </authorList>
    </citation>
    <scope>NUCLEOTIDE SEQUENCE [LARGE SCALE GENOMIC DNA]</scope>
    <source>
        <strain evidence="8 9">DSM 6210</strain>
    </source>
</reference>
<dbReference type="InterPro" id="IPR017896">
    <property type="entry name" value="4Fe4S_Fe-S-bd"/>
</dbReference>
<evidence type="ECO:0000256" key="1">
    <source>
        <dbReference type="ARBA" id="ARBA00022485"/>
    </source>
</evidence>
<protein>
    <recommendedName>
        <fullName evidence="7">4Fe-4S ferredoxin-type domain-containing protein</fullName>
    </recommendedName>
</protein>
<evidence type="ECO:0000256" key="4">
    <source>
        <dbReference type="ARBA" id="ARBA00023004"/>
    </source>
</evidence>
<dbReference type="InterPro" id="IPR009051">
    <property type="entry name" value="Helical_ferredxn"/>
</dbReference>
<keyword evidence="5" id="KW-0411">Iron-sulfur</keyword>
<dbReference type="SUPFAM" id="SSF54862">
    <property type="entry name" value="4Fe-4S ferredoxins"/>
    <property type="match status" value="1"/>
</dbReference>
<dbReference type="InterPro" id="IPR017900">
    <property type="entry name" value="4Fe4S_Fe_S_CS"/>
</dbReference>
<dbReference type="PANTHER" id="PTHR32479">
    <property type="entry name" value="GLYCOLATE OXIDASE IRON-SULFUR SUBUNIT"/>
    <property type="match status" value="1"/>
</dbReference>
<evidence type="ECO:0000313" key="9">
    <source>
        <dbReference type="Proteomes" id="UP000748752"/>
    </source>
</evidence>
<keyword evidence="4" id="KW-0408">Iron</keyword>
<dbReference type="InterPro" id="IPR004017">
    <property type="entry name" value="Cys_rich_dom"/>
</dbReference>
<name>A0ABS1CKA6_9GAMM</name>
<accession>A0ABS1CKA6</accession>
<feature type="region of interest" description="Disordered" evidence="6">
    <location>
        <begin position="1"/>
        <end position="38"/>
    </location>
</feature>
<feature type="domain" description="4Fe-4S ferredoxin-type" evidence="7">
    <location>
        <begin position="98"/>
        <end position="127"/>
    </location>
</feature>
<comment type="caution">
    <text evidence="8">The sequence shown here is derived from an EMBL/GenBank/DDBJ whole genome shotgun (WGS) entry which is preliminary data.</text>
</comment>
<feature type="compositionally biased region" description="Gly residues" evidence="6">
    <location>
        <begin position="1"/>
        <end position="13"/>
    </location>
</feature>
<evidence type="ECO:0000313" key="8">
    <source>
        <dbReference type="EMBL" id="MBK1632273.1"/>
    </source>
</evidence>
<dbReference type="PROSITE" id="PS00198">
    <property type="entry name" value="4FE4S_FER_1"/>
    <property type="match status" value="2"/>
</dbReference>
<gene>
    <name evidence="8" type="ORF">CKO31_16305</name>
</gene>
<keyword evidence="1" id="KW-0004">4Fe-4S</keyword>
<dbReference type="Gene3D" id="1.10.1060.10">
    <property type="entry name" value="Alpha-helical ferredoxin"/>
    <property type="match status" value="1"/>
</dbReference>
<evidence type="ECO:0000259" key="7">
    <source>
        <dbReference type="PROSITE" id="PS51379"/>
    </source>
</evidence>
<evidence type="ECO:0000256" key="2">
    <source>
        <dbReference type="ARBA" id="ARBA00022723"/>
    </source>
</evidence>
<proteinExistence type="predicted"/>
<keyword evidence="9" id="KW-1185">Reference proteome</keyword>
<dbReference type="Pfam" id="PF02754">
    <property type="entry name" value="CCG"/>
    <property type="match status" value="2"/>
</dbReference>
<evidence type="ECO:0000256" key="6">
    <source>
        <dbReference type="SAM" id="MobiDB-lite"/>
    </source>
</evidence>